<organism evidence="5 6">
    <name type="scientific">Anas platyrhynchos</name>
    <name type="common">Mallard</name>
    <name type="synonym">Anas boschas</name>
    <dbReference type="NCBI Taxonomy" id="8839"/>
    <lineage>
        <taxon>Eukaryota</taxon>
        <taxon>Metazoa</taxon>
        <taxon>Chordata</taxon>
        <taxon>Craniata</taxon>
        <taxon>Vertebrata</taxon>
        <taxon>Euteleostomi</taxon>
        <taxon>Archelosauria</taxon>
        <taxon>Archosauria</taxon>
        <taxon>Dinosauria</taxon>
        <taxon>Saurischia</taxon>
        <taxon>Theropoda</taxon>
        <taxon>Coelurosauria</taxon>
        <taxon>Aves</taxon>
        <taxon>Neognathae</taxon>
        <taxon>Galloanserae</taxon>
        <taxon>Anseriformes</taxon>
        <taxon>Anatidae</taxon>
        <taxon>Anatinae</taxon>
        <taxon>Anas</taxon>
    </lineage>
</organism>
<reference evidence="5" key="2">
    <citation type="submission" date="2025-08" db="UniProtKB">
        <authorList>
            <consortium name="Ensembl"/>
        </authorList>
    </citation>
    <scope>IDENTIFICATION</scope>
</reference>
<feature type="domain" description="NUP210 Ig-like" evidence="4">
    <location>
        <begin position="119"/>
        <end position="216"/>
    </location>
</feature>
<evidence type="ECO:0000259" key="4">
    <source>
        <dbReference type="Pfam" id="PF22969"/>
    </source>
</evidence>
<dbReference type="GO" id="GO:0005643">
    <property type="term" value="C:nuclear pore"/>
    <property type="evidence" value="ECO:0007669"/>
    <property type="project" value="TreeGrafter"/>
</dbReference>
<feature type="signal peptide" evidence="1">
    <location>
        <begin position="1"/>
        <end position="23"/>
    </location>
</feature>
<dbReference type="Pfam" id="PF22967">
    <property type="entry name" value="Ig_NUP210_1st"/>
    <property type="match status" value="1"/>
</dbReference>
<feature type="domain" description="NUP210 Ig-like" evidence="2">
    <location>
        <begin position="225"/>
        <end position="258"/>
    </location>
</feature>
<dbReference type="Pfam" id="PF22969">
    <property type="entry name" value="Ig_NUP210_2nd"/>
    <property type="match status" value="1"/>
</dbReference>
<protein>
    <recommendedName>
        <fullName evidence="7">Nuclear pore membrane glycoprotein 210-like</fullName>
    </recommendedName>
</protein>
<sequence>MGRARLRSRLFLPLLFFALPGLAFKLNVPKVLLPFSRELRVPFVLEAEGGCYSWYSTHNDIVTVESIYENGSICSQKALLSARSSQATKFICSIASVTGHLLRCDVIVDLIHSIEIISRTREIYVEDSPLELAVRALDVEGNTFSSLSGMTFEWSIAKDDDIESLEPSTDYSPPDYITEMERAEKQGDRILVSGIKTGAAVIKVRIQESTYKKVAAASIRLLVLENILLIPSHDVYLLVGAYIKYQVAKMVRGKVTGVAPDFSNLVCPCLRVELTQVCQWRENVSS</sequence>
<keyword evidence="1" id="KW-0732">Signal</keyword>
<evidence type="ECO:0000259" key="3">
    <source>
        <dbReference type="Pfam" id="PF22967"/>
    </source>
</evidence>
<dbReference type="Proteomes" id="UP000694400">
    <property type="component" value="Chromosome 32"/>
</dbReference>
<accession>A0A8B9T0Q4</accession>
<evidence type="ECO:0000313" key="6">
    <source>
        <dbReference type="Proteomes" id="UP000694400"/>
    </source>
</evidence>
<dbReference type="InterPro" id="IPR045197">
    <property type="entry name" value="NUP210-like"/>
</dbReference>
<evidence type="ECO:0000256" key="1">
    <source>
        <dbReference type="SAM" id="SignalP"/>
    </source>
</evidence>
<evidence type="ECO:0008006" key="7">
    <source>
        <dbReference type="Google" id="ProtNLM"/>
    </source>
</evidence>
<dbReference type="InterPro" id="IPR055097">
    <property type="entry name" value="Ig_NUP210_2nd"/>
</dbReference>
<evidence type="ECO:0000259" key="2">
    <source>
        <dbReference type="Pfam" id="PF22963"/>
    </source>
</evidence>
<dbReference type="PANTHER" id="PTHR23019:SF1">
    <property type="entry name" value="NUCLEAR PORE MEMBRANE GLYCOPROTEIN 210-LIKE"/>
    <property type="match status" value="1"/>
</dbReference>
<evidence type="ECO:0000313" key="5">
    <source>
        <dbReference type="Ensembl" id="ENSAPLP00020014231.1"/>
    </source>
</evidence>
<feature type="chain" id="PRO_5034732677" description="Nuclear pore membrane glycoprotein 210-like" evidence="1">
    <location>
        <begin position="24"/>
        <end position="286"/>
    </location>
</feature>
<dbReference type="Pfam" id="PF22963">
    <property type="entry name" value="Ig_NUP210_3rd"/>
    <property type="match status" value="1"/>
</dbReference>
<proteinExistence type="predicted"/>
<name>A0A8B9T0Q4_ANAPL</name>
<dbReference type="InterPro" id="IPR055098">
    <property type="entry name" value="Ig_NUP210_3rd"/>
</dbReference>
<dbReference type="InterPro" id="IPR055096">
    <property type="entry name" value="Ig_NUP210_1st"/>
</dbReference>
<dbReference type="PANTHER" id="PTHR23019">
    <property type="entry name" value="NUCLEAR PORE MEMBRANE GLYCOPROTEIN GP210-RELATED"/>
    <property type="match status" value="1"/>
</dbReference>
<dbReference type="AlphaFoldDB" id="A0A8B9T0Q4"/>
<feature type="domain" description="NUP210 Ig-like" evidence="3">
    <location>
        <begin position="24"/>
        <end position="109"/>
    </location>
</feature>
<reference evidence="5" key="3">
    <citation type="submission" date="2025-09" db="UniProtKB">
        <authorList>
            <consortium name="Ensembl"/>
        </authorList>
    </citation>
    <scope>IDENTIFICATION</scope>
</reference>
<dbReference type="Ensembl" id="ENSAPLT00020015334.1">
    <property type="protein sequence ID" value="ENSAPLP00020014231.1"/>
    <property type="gene ID" value="ENSAPLG00020010366.1"/>
</dbReference>
<reference evidence="5" key="1">
    <citation type="submission" date="2019-08" db="EMBL/GenBank/DDBJ databases">
        <title>Three high-quality genomes provides insights into domestication of ducks.</title>
        <authorList>
            <person name="Hou Z.C."/>
            <person name="Zhu F."/>
            <person name="Yin Z.T."/>
            <person name="Zhang F."/>
        </authorList>
    </citation>
    <scope>NUCLEOTIDE SEQUENCE [LARGE SCALE GENOMIC DNA]</scope>
</reference>